<proteinExistence type="predicted"/>
<gene>
    <name evidence="1" type="ORF">S03H2_08938</name>
</gene>
<dbReference type="AlphaFoldDB" id="X1FIB9"/>
<organism evidence="1">
    <name type="scientific">marine sediment metagenome</name>
    <dbReference type="NCBI Taxonomy" id="412755"/>
    <lineage>
        <taxon>unclassified sequences</taxon>
        <taxon>metagenomes</taxon>
        <taxon>ecological metagenomes</taxon>
    </lineage>
</organism>
<feature type="non-terminal residue" evidence="1">
    <location>
        <position position="1"/>
    </location>
</feature>
<dbReference type="EMBL" id="BARU01004440">
    <property type="protein sequence ID" value="GAH20503.1"/>
    <property type="molecule type" value="Genomic_DNA"/>
</dbReference>
<accession>X1FIB9</accession>
<evidence type="ECO:0008006" key="2">
    <source>
        <dbReference type="Google" id="ProtNLM"/>
    </source>
</evidence>
<reference evidence="1" key="1">
    <citation type="journal article" date="2014" name="Front. Microbiol.">
        <title>High frequency of phylogenetically diverse reductive dehalogenase-homologous genes in deep subseafloor sedimentary metagenomes.</title>
        <authorList>
            <person name="Kawai M."/>
            <person name="Futagami T."/>
            <person name="Toyoda A."/>
            <person name="Takaki Y."/>
            <person name="Nishi S."/>
            <person name="Hori S."/>
            <person name="Arai W."/>
            <person name="Tsubouchi T."/>
            <person name="Morono Y."/>
            <person name="Uchiyama I."/>
            <person name="Ito T."/>
            <person name="Fujiyama A."/>
            <person name="Inagaki F."/>
            <person name="Takami H."/>
        </authorList>
    </citation>
    <scope>NUCLEOTIDE SEQUENCE</scope>
    <source>
        <strain evidence="1">Expedition CK06-06</strain>
    </source>
</reference>
<sequence length="118" mass="14013">KKLTRSQEFLSSCKTMLRKKEYCPHVLIYLIWSTAELILDVKFLLHAQKTKKTHEARKKKLEGPLGTSLFSPEFLSLLLTHYDIKNDARYADDDYSKKYCRAFFRKQVKILEKEINQI</sequence>
<evidence type="ECO:0000313" key="1">
    <source>
        <dbReference type="EMBL" id="GAH20503.1"/>
    </source>
</evidence>
<name>X1FIB9_9ZZZZ</name>
<protein>
    <recommendedName>
        <fullName evidence="2">HEPN domain-containing protein</fullName>
    </recommendedName>
</protein>
<comment type="caution">
    <text evidence="1">The sequence shown here is derived from an EMBL/GenBank/DDBJ whole genome shotgun (WGS) entry which is preliminary data.</text>
</comment>